<dbReference type="EMBL" id="MU277207">
    <property type="protein sequence ID" value="KAI0062435.1"/>
    <property type="molecule type" value="Genomic_DNA"/>
</dbReference>
<comment type="caution">
    <text evidence="1">The sequence shown here is derived from an EMBL/GenBank/DDBJ whole genome shotgun (WGS) entry which is preliminary data.</text>
</comment>
<dbReference type="Proteomes" id="UP000814140">
    <property type="component" value="Unassembled WGS sequence"/>
</dbReference>
<proteinExistence type="predicted"/>
<reference evidence="1" key="1">
    <citation type="submission" date="2021-03" db="EMBL/GenBank/DDBJ databases">
        <authorList>
            <consortium name="DOE Joint Genome Institute"/>
            <person name="Ahrendt S."/>
            <person name="Looney B.P."/>
            <person name="Miyauchi S."/>
            <person name="Morin E."/>
            <person name="Drula E."/>
            <person name="Courty P.E."/>
            <person name="Chicoki N."/>
            <person name="Fauchery L."/>
            <person name="Kohler A."/>
            <person name="Kuo A."/>
            <person name="Labutti K."/>
            <person name="Pangilinan J."/>
            <person name="Lipzen A."/>
            <person name="Riley R."/>
            <person name="Andreopoulos W."/>
            <person name="He G."/>
            <person name="Johnson J."/>
            <person name="Barry K.W."/>
            <person name="Grigoriev I.V."/>
            <person name="Nagy L."/>
            <person name="Hibbett D."/>
            <person name="Henrissat B."/>
            <person name="Matheny P.B."/>
            <person name="Labbe J."/>
            <person name="Martin F."/>
        </authorList>
    </citation>
    <scope>NUCLEOTIDE SEQUENCE</scope>
    <source>
        <strain evidence="1">HHB10654</strain>
    </source>
</reference>
<keyword evidence="2" id="KW-1185">Reference proteome</keyword>
<name>A0ACB8T144_9AGAM</name>
<protein>
    <submittedName>
        <fullName evidence="1">Uncharacterized protein</fullName>
    </submittedName>
</protein>
<gene>
    <name evidence="1" type="ORF">BV25DRAFT_1855702</name>
</gene>
<evidence type="ECO:0000313" key="2">
    <source>
        <dbReference type="Proteomes" id="UP000814140"/>
    </source>
</evidence>
<accession>A0ACB8T144</accession>
<evidence type="ECO:0000313" key="1">
    <source>
        <dbReference type="EMBL" id="KAI0062435.1"/>
    </source>
</evidence>
<organism evidence="1 2">
    <name type="scientific">Artomyces pyxidatus</name>
    <dbReference type="NCBI Taxonomy" id="48021"/>
    <lineage>
        <taxon>Eukaryota</taxon>
        <taxon>Fungi</taxon>
        <taxon>Dikarya</taxon>
        <taxon>Basidiomycota</taxon>
        <taxon>Agaricomycotina</taxon>
        <taxon>Agaricomycetes</taxon>
        <taxon>Russulales</taxon>
        <taxon>Auriscalpiaceae</taxon>
        <taxon>Artomyces</taxon>
    </lineage>
</organism>
<sequence>MESGLPKPDKRSCAKFGESETINKALRRCGKCRTVPYCSVECQKLDWKEHKNLCNVYIADGTLRNNGIYVGEKGPKVPKGEIKRTRGDILQDLMAYARSHNGDTLNVAVWTLLDLTKDISRAKTHFLAMTLRRTRSRNPRNMYRLIEVEVLPLQALQDAFSNRAHLGDMMPVNPIAMLEKDAQERMADGGLGSAMVMSVELPLGDDRPPHDAIKDMAVHILQPLGLYEDSRASMLRFEERRLKLRNPLPLKDYHLKCISNSLAGGQYSIVFVPHEDWAPGLQNSWAPEPPAPVWM</sequence>
<reference evidence="1" key="2">
    <citation type="journal article" date="2022" name="New Phytol.">
        <title>Evolutionary transition to the ectomycorrhizal habit in the genomes of a hyperdiverse lineage of mushroom-forming fungi.</title>
        <authorList>
            <person name="Looney B."/>
            <person name="Miyauchi S."/>
            <person name="Morin E."/>
            <person name="Drula E."/>
            <person name="Courty P.E."/>
            <person name="Kohler A."/>
            <person name="Kuo A."/>
            <person name="LaButti K."/>
            <person name="Pangilinan J."/>
            <person name="Lipzen A."/>
            <person name="Riley R."/>
            <person name="Andreopoulos W."/>
            <person name="He G."/>
            <person name="Johnson J."/>
            <person name="Nolan M."/>
            <person name="Tritt A."/>
            <person name="Barry K.W."/>
            <person name="Grigoriev I.V."/>
            <person name="Nagy L.G."/>
            <person name="Hibbett D."/>
            <person name="Henrissat B."/>
            <person name="Matheny P.B."/>
            <person name="Labbe J."/>
            <person name="Martin F.M."/>
        </authorList>
    </citation>
    <scope>NUCLEOTIDE SEQUENCE</scope>
    <source>
        <strain evidence="1">HHB10654</strain>
    </source>
</reference>